<gene>
    <name evidence="2" type="ORF">C7H52_09485</name>
</gene>
<dbReference type="GO" id="GO:0006508">
    <property type="term" value="P:proteolysis"/>
    <property type="evidence" value="ECO:0007669"/>
    <property type="project" value="UniProtKB-KW"/>
</dbReference>
<dbReference type="GO" id="GO:0008237">
    <property type="term" value="F:metallopeptidase activity"/>
    <property type="evidence" value="ECO:0007669"/>
    <property type="project" value="UniProtKB-KW"/>
</dbReference>
<evidence type="ECO:0000313" key="3">
    <source>
        <dbReference type="Proteomes" id="UP000238426"/>
    </source>
</evidence>
<keyword evidence="2" id="KW-0378">Hydrolase</keyword>
<dbReference type="InterPro" id="IPR027268">
    <property type="entry name" value="Peptidase_M4/M1_CTD_sf"/>
</dbReference>
<evidence type="ECO:0000256" key="1">
    <source>
        <dbReference type="SAM" id="SignalP"/>
    </source>
</evidence>
<keyword evidence="2" id="KW-0645">Protease</keyword>
<evidence type="ECO:0000313" key="2">
    <source>
        <dbReference type="EMBL" id="PSG88520.1"/>
    </source>
</evidence>
<comment type="caution">
    <text evidence="2">The sequence shown here is derived from an EMBL/GenBank/DDBJ whole genome shotgun (WGS) entry which is preliminary data.</text>
</comment>
<reference evidence="2 3" key="1">
    <citation type="submission" date="2018-03" db="EMBL/GenBank/DDBJ databases">
        <title>Mesoflavibacter sp. HG37 and Mesoflavibacter sp. HG96 sp.nov., two marine bacteria isolated from seawater of Western Pacific Ocean.</title>
        <authorList>
            <person name="Cheng H."/>
            <person name="Wu Y.-H."/>
            <person name="Guo L.-L."/>
            <person name="Xu X.-W."/>
        </authorList>
    </citation>
    <scope>NUCLEOTIDE SEQUENCE [LARGE SCALE GENOMIC DNA]</scope>
    <source>
        <strain evidence="2 3">KCTC 32269</strain>
    </source>
</reference>
<dbReference type="OrthoDB" id="9813075at2"/>
<protein>
    <submittedName>
        <fullName evidence="2">Metalloprotease</fullName>
    </submittedName>
</protein>
<keyword evidence="3" id="KW-1185">Reference proteome</keyword>
<sequence>MKHLYLVVLFSLGFCLTASSQNSIQIDAVFNAQLKTVSIQQDIEFTNTSKDTLQVIYLQDWTHSYSDKNSPLAVRFAEEFKNTFHFAKDDDRGFTDLNTISQNEMVLNFERLDPQIDIIKVTLKNPVLPNSSYQLHLEYTLQIQNDKFTRYGINGNGEFHLRHWYIVPAVYNGTWQYFSNKDLDDQYTYPYNITFNATFPAQFKAISELNPVKEIENNGLKTLQLKGENRLNTKFSLVKTDEFYTTETDFYNIQSNLDTEDLPVEEIAIINDKVAQYLSNNLGDYPHKNLLLSYIDYKKEPIYGLNLLPDFIRPFPDNFQYELKILKTSLRNYLENTLLINPRKDQWILDGIQTYYLMKYVDDYYPNTKILGALADFWGVRAFHASDLKFNEQYNFLYMHMARQALDQPLTMAKDSLLKFNKNISNKYKAGVGLKYLNEYEGNQTVDNAIERFVKTEKLKPVDTELFKNYIHDASTKDQSWFFNEYIATNNKIDYKIKDVDVKGDSLKVTIRNLRTSKMPISFYTIKNDSIVSKSWLEGFSGTKTFYIPNENQDHFALNFDNTIPEFNTRNNWESLNSWFNKPLQFRLFKDIEDPNYNQVFFMPEIDYNFYDGVALGLKLYNKTILSKRFLYRLTPQYGFKSKQIVGSGSLIYNLITEDNDNFYTRFGFSGEYFNYAPNLSYYSYNPYISFNFRNKDDYRDNYRRRLVFRHVTVSREVDPTGEFETDGEPKYSVFNASYGESDPNLKNFFSWNTDLQLAKDFGKVSATLEYRKLSENNRQFNVRLFAGSFLYNRTFQDSDFFSFALDRPTDYLFDYNYLGRSEETGLLSQQIIVSEGGFKSKLNTPFANQWIATANSSLTIWRYIMAYGDVGFVDNHFEDPTFVYDSGIRLNLVEDYFELYFPVYSNLGWEIGENNYGERIRFIVTLSPKTLLGLFTRRWY</sequence>
<keyword evidence="1" id="KW-0732">Signal</keyword>
<feature type="signal peptide" evidence="1">
    <location>
        <begin position="1"/>
        <end position="20"/>
    </location>
</feature>
<accession>A0A2T1N9H0</accession>
<proteinExistence type="predicted"/>
<dbReference type="EMBL" id="PXOQ01000009">
    <property type="protein sequence ID" value="PSG88520.1"/>
    <property type="molecule type" value="Genomic_DNA"/>
</dbReference>
<organism evidence="2 3">
    <name type="scientific">Aurantibacter aestuarii</name>
    <dbReference type="NCBI Taxonomy" id="1266046"/>
    <lineage>
        <taxon>Bacteria</taxon>
        <taxon>Pseudomonadati</taxon>
        <taxon>Bacteroidota</taxon>
        <taxon>Flavobacteriia</taxon>
        <taxon>Flavobacteriales</taxon>
        <taxon>Flavobacteriaceae</taxon>
        <taxon>Aurantibacter</taxon>
    </lineage>
</organism>
<dbReference type="RefSeq" id="WP_106463660.1">
    <property type="nucleotide sequence ID" value="NZ_PXOQ01000009.1"/>
</dbReference>
<name>A0A2T1N9H0_9FLAO</name>
<dbReference type="Gene3D" id="1.10.390.10">
    <property type="entry name" value="Neutral Protease Domain 2"/>
    <property type="match status" value="1"/>
</dbReference>
<feature type="chain" id="PRO_5015511699" evidence="1">
    <location>
        <begin position="21"/>
        <end position="941"/>
    </location>
</feature>
<keyword evidence="2" id="KW-0482">Metalloprotease</keyword>
<dbReference type="Proteomes" id="UP000238426">
    <property type="component" value="Unassembled WGS sequence"/>
</dbReference>
<dbReference type="AlphaFoldDB" id="A0A2T1N9H0"/>